<dbReference type="AlphaFoldDB" id="F3GDX2"/>
<evidence type="ECO:0000313" key="2">
    <source>
        <dbReference type="EMBL" id="EGH45272.1"/>
    </source>
</evidence>
<keyword evidence="3" id="KW-1185">Reference proteome</keyword>
<reference evidence="2 3" key="1">
    <citation type="journal article" date="2011" name="PLoS Pathog.">
        <title>Dynamic evolution of pathogenicity revealed by sequencing and comparative genomics of 19 Pseudomonas syringae isolates.</title>
        <authorList>
            <person name="Baltrus D.A."/>
            <person name="Nishimura M.T."/>
            <person name="Romanchuk A."/>
            <person name="Chang J.H."/>
            <person name="Mukhtar M.S."/>
            <person name="Cherkis K."/>
            <person name="Roach J."/>
            <person name="Grant S.R."/>
            <person name="Jones C.D."/>
            <person name="Dangl J.L."/>
        </authorList>
    </citation>
    <scope>NUCLEOTIDE SEQUENCE [LARGE SCALE GENOMIC DNA]</scope>
    <source>
        <strain evidence="2 3">1704B</strain>
    </source>
</reference>
<name>F3GDX2_PSESJ</name>
<accession>F3GDX2</accession>
<comment type="caution">
    <text evidence="2">The sequence shown here is derived from an EMBL/GenBank/DDBJ whole genome shotgun (WGS) entry which is preliminary data.</text>
</comment>
<evidence type="ECO:0000313" key="3">
    <source>
        <dbReference type="Proteomes" id="UP000004986"/>
    </source>
</evidence>
<dbReference type="Proteomes" id="UP000004986">
    <property type="component" value="Unassembled WGS sequence"/>
</dbReference>
<dbReference type="EMBL" id="AEAI01001234">
    <property type="protein sequence ID" value="EGH45272.1"/>
    <property type="molecule type" value="Genomic_DNA"/>
</dbReference>
<feature type="chain" id="PRO_5003295013" evidence="1">
    <location>
        <begin position="25"/>
        <end position="61"/>
    </location>
</feature>
<proteinExistence type="predicted"/>
<sequence length="61" mass="6792">MPHKFLPWLAIARAMSAFTLQAQAMPDTELLIGSYTQGKSEGIYRFAFDSKTGMIDAKPLQ</sequence>
<gene>
    <name evidence="2" type="ORF">PSYPI_24289</name>
</gene>
<organism evidence="2 3">
    <name type="scientific">Pseudomonas syringae pv. pisi str. 1704B</name>
    <dbReference type="NCBI Taxonomy" id="629263"/>
    <lineage>
        <taxon>Bacteria</taxon>
        <taxon>Pseudomonadati</taxon>
        <taxon>Pseudomonadota</taxon>
        <taxon>Gammaproteobacteria</taxon>
        <taxon>Pseudomonadales</taxon>
        <taxon>Pseudomonadaceae</taxon>
        <taxon>Pseudomonas</taxon>
        <taxon>Pseudomonas syringae</taxon>
    </lineage>
</organism>
<feature type="non-terminal residue" evidence="2">
    <location>
        <position position="61"/>
    </location>
</feature>
<protein>
    <submittedName>
        <fullName evidence="2">Uncharacterized protein</fullName>
    </submittedName>
</protein>
<feature type="signal peptide" evidence="1">
    <location>
        <begin position="1"/>
        <end position="24"/>
    </location>
</feature>
<evidence type="ECO:0000256" key="1">
    <source>
        <dbReference type="SAM" id="SignalP"/>
    </source>
</evidence>
<keyword evidence="1" id="KW-0732">Signal</keyword>
<dbReference type="HOGENOM" id="CLU_2928285_0_0_6"/>